<dbReference type="Pfam" id="PF00916">
    <property type="entry name" value="Sulfate_transp"/>
    <property type="match status" value="1"/>
</dbReference>
<dbReference type="InterPro" id="IPR011547">
    <property type="entry name" value="SLC26A/SulP_dom"/>
</dbReference>
<evidence type="ECO:0000256" key="1">
    <source>
        <dbReference type="ARBA" id="ARBA00004141"/>
    </source>
</evidence>
<reference evidence="7 8" key="1">
    <citation type="submission" date="2020-07" db="EMBL/GenBank/DDBJ databases">
        <authorList>
            <person name="Sun Q."/>
        </authorList>
    </citation>
    <scope>NUCLEOTIDE SEQUENCE [LARGE SCALE GENOMIC DNA]</scope>
    <source>
        <strain evidence="7 8">MAH-1</strain>
    </source>
</reference>
<feature type="domain" description="SLC26A/SulP transporter" evidence="6">
    <location>
        <begin position="11"/>
        <end position="397"/>
    </location>
</feature>
<keyword evidence="8" id="KW-1185">Reference proteome</keyword>
<evidence type="ECO:0000256" key="4">
    <source>
        <dbReference type="ARBA" id="ARBA00023136"/>
    </source>
</evidence>
<evidence type="ECO:0000256" key="3">
    <source>
        <dbReference type="ARBA" id="ARBA00022989"/>
    </source>
</evidence>
<name>A0A7Y9C5J9_9FLAO</name>
<feature type="transmembrane region" description="Helical" evidence="5">
    <location>
        <begin position="391"/>
        <end position="422"/>
    </location>
</feature>
<comment type="subcellular location">
    <subcellularLocation>
        <location evidence="1">Membrane</location>
        <topology evidence="1">Multi-pass membrane protein</topology>
    </subcellularLocation>
</comment>
<protein>
    <submittedName>
        <fullName evidence="7">SulP family inorganic anion transporter</fullName>
    </submittedName>
</protein>
<dbReference type="Proteomes" id="UP000535020">
    <property type="component" value="Unassembled WGS sequence"/>
</dbReference>
<comment type="caution">
    <text evidence="7">The sequence shown here is derived from an EMBL/GenBank/DDBJ whole genome shotgun (WGS) entry which is preliminary data.</text>
</comment>
<dbReference type="GO" id="GO:0016020">
    <property type="term" value="C:membrane"/>
    <property type="evidence" value="ECO:0007669"/>
    <property type="project" value="UniProtKB-SubCell"/>
</dbReference>
<evidence type="ECO:0000313" key="7">
    <source>
        <dbReference type="EMBL" id="NYA69453.1"/>
    </source>
</evidence>
<feature type="transmembrane region" description="Helical" evidence="5">
    <location>
        <begin position="200"/>
        <end position="226"/>
    </location>
</feature>
<sequence>MTKKTNIFAYLKSDFASGLVVFLVALPLCLGIALASGAPPLSGIIAGVIGGIIVGFLSKSHLSVSGPAAGLTAIVLTAITDFGAFDVFLLSVIIAGLIQLTLGFLKAGTISNYFPNNVIEGMLAGIGVIIILKQIPHAVGYDADFEGDQAFVETDGSNTFSSIFGALDYVQLGSIVVTLVSLAILISWDKIDFLKKLKLVPGALVAVITGIALNQIFIATGSSLAISGDHLVSLPVPKSIGDLANFVTLPDFSAIGNSKVWITGATIAVVASIETLLCIEAADRMDVQKRYTDTNNELKAQGIGNLISGMIGGLPMTSVVVRTSANNNAGAKSKMSTMIHGVLLLICVLSIPMVLNLIPLATLAAVLLLVGYKLAKPATVLHFWHQGKYQFIPFIATLIGVVFTDLLKGVAIGLAISVIFILRGNLKRAYNFRKEQYADGDVIHIDLAQEVSFLNKAAIKATLSEIPENSKVIIDASDTVYIAHDILDLIHEFKTTRAVDENIRLRLKGFKEAYNLENSEEILNKVSVHHREEAVKRFENQQLRKSEFAEAADVLDRND</sequence>
<evidence type="ECO:0000256" key="5">
    <source>
        <dbReference type="SAM" id="Phobius"/>
    </source>
</evidence>
<proteinExistence type="predicted"/>
<evidence type="ECO:0000313" key="8">
    <source>
        <dbReference type="Proteomes" id="UP000535020"/>
    </source>
</evidence>
<feature type="transmembrane region" description="Helical" evidence="5">
    <location>
        <begin position="88"/>
        <end position="105"/>
    </location>
</feature>
<dbReference type="PANTHER" id="PTHR11814">
    <property type="entry name" value="SULFATE TRANSPORTER"/>
    <property type="match status" value="1"/>
</dbReference>
<feature type="transmembrane region" description="Helical" evidence="5">
    <location>
        <begin position="169"/>
        <end position="188"/>
    </location>
</feature>
<feature type="transmembrane region" description="Helical" evidence="5">
    <location>
        <begin position="41"/>
        <end position="57"/>
    </location>
</feature>
<feature type="transmembrane region" description="Helical" evidence="5">
    <location>
        <begin position="260"/>
        <end position="282"/>
    </location>
</feature>
<dbReference type="EMBL" id="JACBJI010000001">
    <property type="protein sequence ID" value="NYA69453.1"/>
    <property type="molecule type" value="Genomic_DNA"/>
</dbReference>
<dbReference type="AlphaFoldDB" id="A0A7Y9C5J9"/>
<feature type="transmembrane region" description="Helical" evidence="5">
    <location>
        <begin position="64"/>
        <end position="82"/>
    </location>
</feature>
<evidence type="ECO:0000256" key="2">
    <source>
        <dbReference type="ARBA" id="ARBA00022692"/>
    </source>
</evidence>
<gene>
    <name evidence="7" type="ORF">HZF10_00860</name>
</gene>
<dbReference type="RefSeq" id="WP_176004268.1">
    <property type="nucleotide sequence ID" value="NZ_JABWMI010000001.1"/>
</dbReference>
<dbReference type="InterPro" id="IPR001902">
    <property type="entry name" value="SLC26A/SulP_fam"/>
</dbReference>
<keyword evidence="4 5" id="KW-0472">Membrane</keyword>
<accession>A0A7Y9C5J9</accession>
<evidence type="ECO:0000259" key="6">
    <source>
        <dbReference type="Pfam" id="PF00916"/>
    </source>
</evidence>
<feature type="transmembrane region" description="Helical" evidence="5">
    <location>
        <begin position="342"/>
        <end position="371"/>
    </location>
</feature>
<keyword evidence="2 5" id="KW-0812">Transmembrane</keyword>
<dbReference type="GO" id="GO:0055085">
    <property type="term" value="P:transmembrane transport"/>
    <property type="evidence" value="ECO:0007669"/>
    <property type="project" value="InterPro"/>
</dbReference>
<feature type="transmembrane region" description="Helical" evidence="5">
    <location>
        <begin position="117"/>
        <end position="135"/>
    </location>
</feature>
<keyword evidence="3 5" id="KW-1133">Transmembrane helix</keyword>
<organism evidence="7 8">
    <name type="scientific">Flavobacterium agri</name>
    <dbReference type="NCBI Taxonomy" id="2743471"/>
    <lineage>
        <taxon>Bacteria</taxon>
        <taxon>Pseudomonadati</taxon>
        <taxon>Bacteroidota</taxon>
        <taxon>Flavobacteriia</taxon>
        <taxon>Flavobacteriales</taxon>
        <taxon>Flavobacteriaceae</taxon>
        <taxon>Flavobacterium</taxon>
    </lineage>
</organism>